<proteinExistence type="predicted"/>
<dbReference type="Proteomes" id="UP001055072">
    <property type="component" value="Unassembled WGS sequence"/>
</dbReference>
<accession>A0ACB8TMY7</accession>
<organism evidence="1 2">
    <name type="scientific">Irpex rosettiformis</name>
    <dbReference type="NCBI Taxonomy" id="378272"/>
    <lineage>
        <taxon>Eukaryota</taxon>
        <taxon>Fungi</taxon>
        <taxon>Dikarya</taxon>
        <taxon>Basidiomycota</taxon>
        <taxon>Agaricomycotina</taxon>
        <taxon>Agaricomycetes</taxon>
        <taxon>Polyporales</taxon>
        <taxon>Irpicaceae</taxon>
        <taxon>Irpex</taxon>
    </lineage>
</organism>
<evidence type="ECO:0000313" key="2">
    <source>
        <dbReference type="Proteomes" id="UP001055072"/>
    </source>
</evidence>
<protein>
    <submittedName>
        <fullName evidence="1">Uncharacterized protein</fullName>
    </submittedName>
</protein>
<keyword evidence="2" id="KW-1185">Reference proteome</keyword>
<feature type="non-terminal residue" evidence="1">
    <location>
        <position position="126"/>
    </location>
</feature>
<evidence type="ECO:0000313" key="1">
    <source>
        <dbReference type="EMBL" id="KAI0083356.1"/>
    </source>
</evidence>
<gene>
    <name evidence="1" type="ORF">BDY19DRAFT_856713</name>
</gene>
<name>A0ACB8TMY7_9APHY</name>
<feature type="non-terminal residue" evidence="1">
    <location>
        <position position="1"/>
    </location>
</feature>
<reference evidence="1" key="1">
    <citation type="journal article" date="2021" name="Environ. Microbiol.">
        <title>Gene family expansions and transcriptome signatures uncover fungal adaptations to wood decay.</title>
        <authorList>
            <person name="Hage H."/>
            <person name="Miyauchi S."/>
            <person name="Viragh M."/>
            <person name="Drula E."/>
            <person name="Min B."/>
            <person name="Chaduli D."/>
            <person name="Navarro D."/>
            <person name="Favel A."/>
            <person name="Norest M."/>
            <person name="Lesage-Meessen L."/>
            <person name="Balint B."/>
            <person name="Merenyi Z."/>
            <person name="de Eugenio L."/>
            <person name="Morin E."/>
            <person name="Martinez A.T."/>
            <person name="Baldrian P."/>
            <person name="Stursova M."/>
            <person name="Martinez M.J."/>
            <person name="Novotny C."/>
            <person name="Magnuson J.K."/>
            <person name="Spatafora J.W."/>
            <person name="Maurice S."/>
            <person name="Pangilinan J."/>
            <person name="Andreopoulos W."/>
            <person name="LaButti K."/>
            <person name="Hundley H."/>
            <person name="Na H."/>
            <person name="Kuo A."/>
            <person name="Barry K."/>
            <person name="Lipzen A."/>
            <person name="Henrissat B."/>
            <person name="Riley R."/>
            <person name="Ahrendt S."/>
            <person name="Nagy L.G."/>
            <person name="Grigoriev I.V."/>
            <person name="Martin F."/>
            <person name="Rosso M.N."/>
        </authorList>
    </citation>
    <scope>NUCLEOTIDE SEQUENCE</scope>
    <source>
        <strain evidence="1">CBS 384.51</strain>
    </source>
</reference>
<comment type="caution">
    <text evidence="1">The sequence shown here is derived from an EMBL/GenBank/DDBJ whole genome shotgun (WGS) entry which is preliminary data.</text>
</comment>
<sequence length="126" mass="14450">IIGIFHAYVVRSGNTLAQECIEFLWVRWLGKDPTHKSGFKARRLPRIGFVPEEDADAFGFLDPTDVLRAVHLIPAFAHDQTTELLGPSIARHLREEDMDWQYYYVNIFVDRDMLMCYLGGGIGHRG</sequence>
<dbReference type="EMBL" id="MU274971">
    <property type="protein sequence ID" value="KAI0083356.1"/>
    <property type="molecule type" value="Genomic_DNA"/>
</dbReference>